<reference evidence="2" key="1">
    <citation type="submission" date="2022-02" db="EMBL/GenBank/DDBJ databases">
        <authorList>
            <person name="Henning P.M."/>
            <person name="McCubbin A.G."/>
            <person name="Shore J.S."/>
        </authorList>
    </citation>
    <scope>NUCLEOTIDE SEQUENCE</scope>
    <source>
        <strain evidence="2">F60SS</strain>
        <tissue evidence="2">Leaves</tissue>
    </source>
</reference>
<keyword evidence="3" id="KW-1185">Reference proteome</keyword>
<dbReference type="PANTHER" id="PTHR33133">
    <property type="entry name" value="OS08G0107100 PROTEIN-RELATED"/>
    <property type="match status" value="1"/>
</dbReference>
<feature type="transmembrane region" description="Helical" evidence="1">
    <location>
        <begin position="42"/>
        <end position="64"/>
    </location>
</feature>
<organism evidence="2 3">
    <name type="scientific">Turnera subulata</name>
    <dbReference type="NCBI Taxonomy" id="218843"/>
    <lineage>
        <taxon>Eukaryota</taxon>
        <taxon>Viridiplantae</taxon>
        <taxon>Streptophyta</taxon>
        <taxon>Embryophyta</taxon>
        <taxon>Tracheophyta</taxon>
        <taxon>Spermatophyta</taxon>
        <taxon>Magnoliopsida</taxon>
        <taxon>eudicotyledons</taxon>
        <taxon>Gunneridae</taxon>
        <taxon>Pentapetalae</taxon>
        <taxon>rosids</taxon>
        <taxon>fabids</taxon>
        <taxon>Malpighiales</taxon>
        <taxon>Passifloraceae</taxon>
        <taxon>Turnera</taxon>
    </lineage>
</organism>
<keyword evidence="1" id="KW-0472">Membrane</keyword>
<feature type="transmembrane region" description="Helical" evidence="1">
    <location>
        <begin position="225"/>
        <end position="247"/>
    </location>
</feature>
<dbReference type="Proteomes" id="UP001141552">
    <property type="component" value="Unassembled WGS sequence"/>
</dbReference>
<feature type="transmembrane region" description="Helical" evidence="1">
    <location>
        <begin position="94"/>
        <end position="120"/>
    </location>
</feature>
<accession>A0A9Q0FWF5</accession>
<protein>
    <submittedName>
        <fullName evidence="2">Uncharacterized protein</fullName>
    </submittedName>
</protein>
<dbReference type="AlphaFoldDB" id="A0A9Q0FWF5"/>
<feature type="transmembrane region" description="Helical" evidence="1">
    <location>
        <begin position="177"/>
        <end position="205"/>
    </location>
</feature>
<evidence type="ECO:0000313" key="2">
    <source>
        <dbReference type="EMBL" id="KAJ4838797.1"/>
    </source>
</evidence>
<dbReference type="EMBL" id="JAKUCV010003472">
    <property type="protein sequence ID" value="KAJ4838797.1"/>
    <property type="molecule type" value="Genomic_DNA"/>
</dbReference>
<reference evidence="2" key="2">
    <citation type="journal article" date="2023" name="Plants (Basel)">
        <title>Annotation of the Turnera subulata (Passifloraceae) Draft Genome Reveals the S-Locus Evolved after the Divergence of Turneroideae from Passifloroideae in a Stepwise Manner.</title>
        <authorList>
            <person name="Henning P.M."/>
            <person name="Roalson E.H."/>
            <person name="Mir W."/>
            <person name="McCubbin A.G."/>
            <person name="Shore J.S."/>
        </authorList>
    </citation>
    <scope>NUCLEOTIDE SEQUENCE</scope>
    <source>
        <strain evidence="2">F60SS</strain>
    </source>
</reference>
<evidence type="ECO:0000256" key="1">
    <source>
        <dbReference type="SAM" id="Phobius"/>
    </source>
</evidence>
<dbReference type="PANTHER" id="PTHR33133:SF27">
    <property type="entry name" value="G-PROTEIN COUPLED RECEPTORS FAMILY 1 PROFILE DOMAIN-CONTAINING PROTEIN"/>
    <property type="match status" value="1"/>
</dbReference>
<name>A0A9Q0FWF5_9ROSI</name>
<evidence type="ECO:0000313" key="3">
    <source>
        <dbReference type="Proteomes" id="UP001141552"/>
    </source>
</evidence>
<keyword evidence="1" id="KW-0812">Transmembrane</keyword>
<gene>
    <name evidence="2" type="ORF">Tsubulata_021616</name>
</gene>
<comment type="caution">
    <text evidence="2">The sequence shown here is derived from an EMBL/GenBank/DDBJ whole genome shotgun (WGS) entry which is preliminary data.</text>
</comment>
<feature type="transmembrane region" description="Helical" evidence="1">
    <location>
        <begin position="267"/>
        <end position="288"/>
    </location>
</feature>
<feature type="transmembrane region" description="Helical" evidence="1">
    <location>
        <begin position="141"/>
        <end position="165"/>
    </location>
</feature>
<keyword evidence="1" id="KW-1133">Transmembrane helix</keyword>
<sequence>MARQELPLFAAAQSLVPATASPLSVTEILRAAIGIPARNGKLMLRVILVILFPFAFAVLLHYILAGPLMHKVEDDYENSSLDQKDVRALAGLELFFLVGFCILSFCGMLLTIYASASSYIGNHMGLNDLTLRIRLVWKNALIAWLYVSFLTVVYIVSLFVLIKLVGLVSTRDFTYVWSWMVAILGGTFYCYLAASWTLALVISALEGDGLNALRKARKIIRGRDLQGFCLMLILSVMSIPIYLFFYVTAADDDDQLGPFPQFVFGSLATILFCLAKFFFFVVFTVFYCDCKKSIGQRVEMELGTGSELIQLNP</sequence>
<dbReference type="OrthoDB" id="777403at2759"/>
<proteinExistence type="predicted"/>